<reference evidence="3" key="1">
    <citation type="submission" date="2021-01" db="EMBL/GenBank/DDBJ databases">
        <title>Whole genome shotgun sequence of Planobispora rosea NBRC 15558.</title>
        <authorList>
            <person name="Komaki H."/>
            <person name="Tamura T."/>
        </authorList>
    </citation>
    <scope>NUCLEOTIDE SEQUENCE</scope>
    <source>
        <strain evidence="3">NBRC 15558</strain>
    </source>
</reference>
<evidence type="ECO:0000259" key="2">
    <source>
        <dbReference type="Pfam" id="PF13427"/>
    </source>
</evidence>
<dbReference type="Proteomes" id="UP000655044">
    <property type="component" value="Unassembled WGS sequence"/>
</dbReference>
<keyword evidence="4" id="KW-1185">Reference proteome</keyword>
<sequence length="149" mass="16144">MTLPAPVEDVVTAYLRAIDDEAGGLVEGLAAQSAYGAVWIVTGVTRLHYTLATGDITSKEGAGRYALQTFPARWHRVLDEALRIRRADRARPTLPSIAAGLAEFLPPAGREGRSLYPSPRSRRRDVLAFAGTVIADAHRIHSGQRGERS</sequence>
<comment type="caution">
    <text evidence="3">The sequence shown here is derived from an EMBL/GenBank/DDBJ whole genome shotgun (WGS) entry which is preliminary data.</text>
</comment>
<gene>
    <name evidence="3" type="ORF">Pro02_10700</name>
</gene>
<proteinExistence type="predicted"/>
<dbReference type="Pfam" id="PF13427">
    <property type="entry name" value="AadA_C"/>
    <property type="match status" value="1"/>
</dbReference>
<organism evidence="3 4">
    <name type="scientific">Planobispora rosea</name>
    <dbReference type="NCBI Taxonomy" id="35762"/>
    <lineage>
        <taxon>Bacteria</taxon>
        <taxon>Bacillati</taxon>
        <taxon>Actinomycetota</taxon>
        <taxon>Actinomycetes</taxon>
        <taxon>Streptosporangiales</taxon>
        <taxon>Streptosporangiaceae</taxon>
        <taxon>Planobispora</taxon>
    </lineage>
</organism>
<dbReference type="GO" id="GO:0016740">
    <property type="term" value="F:transferase activity"/>
    <property type="evidence" value="ECO:0007669"/>
    <property type="project" value="UniProtKB-KW"/>
</dbReference>
<name>A0A8J3RYZ9_PLARO</name>
<dbReference type="RefSeq" id="WP_229802932.1">
    <property type="nucleotide sequence ID" value="NZ_BMQP01000004.1"/>
</dbReference>
<evidence type="ECO:0000313" key="3">
    <source>
        <dbReference type="EMBL" id="GIH82662.1"/>
    </source>
</evidence>
<evidence type="ECO:0000256" key="1">
    <source>
        <dbReference type="ARBA" id="ARBA00022679"/>
    </source>
</evidence>
<protein>
    <recommendedName>
        <fullName evidence="2">Adenylyltransferase AadA C-terminal domain-containing protein</fullName>
    </recommendedName>
</protein>
<dbReference type="EMBL" id="BOOI01000009">
    <property type="protein sequence ID" value="GIH82662.1"/>
    <property type="molecule type" value="Genomic_DNA"/>
</dbReference>
<evidence type="ECO:0000313" key="4">
    <source>
        <dbReference type="Proteomes" id="UP000655044"/>
    </source>
</evidence>
<dbReference type="AlphaFoldDB" id="A0A8J3RYZ9"/>
<dbReference type="InterPro" id="IPR025184">
    <property type="entry name" value="AadA_C"/>
</dbReference>
<feature type="domain" description="Adenylyltransferase AadA C-terminal" evidence="2">
    <location>
        <begin position="13"/>
        <end position="88"/>
    </location>
</feature>
<accession>A0A8J3RYZ9</accession>
<keyword evidence="1" id="KW-0808">Transferase</keyword>